<dbReference type="SUPFAM" id="SSF51197">
    <property type="entry name" value="Clavaminate synthase-like"/>
    <property type="match status" value="1"/>
</dbReference>
<dbReference type="GO" id="GO:0005759">
    <property type="term" value="C:mitochondrial matrix"/>
    <property type="evidence" value="ECO:0007669"/>
    <property type="project" value="TreeGrafter"/>
</dbReference>
<sequence>MTHSTQGHMYTDLYTAAWLRFHPQQVEYRAVLQQVEHLSQEIQKFCKEYEQECATLVLKEDKATVDDAQGGFLSRVFSNPTVTRREKDLQAIRQTYQDTLTQVVKVDDKWSQRLVRTVQGKGDQNITLNQLSDKLDQVVAQWDRQIRRFSLDINEDSNSVVWVPYSELTAEELFIMYPLLHMQKQTTPKRFAEIVGWAIDHYSEWVPYDEYNENHYLVYVVLSWDLLTTAQLVSFLNQPSQIDQSWFTYLEDVCQKSSRLQSWWKQRGEQLSKIHNILATQIPVVKKETDPLSTRFNEETLGKLNSYFGNDYRFELNSENGQIELYWPMFRSEYEVRTQGTTATTTKIPKRTQLPTQIDPALRNYYEPSAGFLERGFSLANVVILPEFISVDEHDFLVRQTRRKLKRYASQTYSEGHFDSVITKYRECSVTPWTPQGLGIQLPPNNSEELDPFTTPTPVHQSLSADDQNIAKIFQRVWQLFPSEVTWLPAHILDLHPQGAIRAHVDNTEFSGDFVAGLCLLSPTVMKFTHVKDPDCVLKVLLPQRCFYVQRHDLRYQFTHEIPSREDPTEENQFHGQIISRSRRISILFRDAKSQ</sequence>
<organism evidence="1 2">
    <name type="scientific">Dispira parvispora</name>
    <dbReference type="NCBI Taxonomy" id="1520584"/>
    <lineage>
        <taxon>Eukaryota</taxon>
        <taxon>Fungi</taxon>
        <taxon>Fungi incertae sedis</taxon>
        <taxon>Zoopagomycota</taxon>
        <taxon>Kickxellomycotina</taxon>
        <taxon>Dimargaritomycetes</taxon>
        <taxon>Dimargaritales</taxon>
        <taxon>Dimargaritaceae</taxon>
        <taxon>Dispira</taxon>
    </lineage>
</organism>
<evidence type="ECO:0000313" key="2">
    <source>
        <dbReference type="Proteomes" id="UP001150925"/>
    </source>
</evidence>
<dbReference type="Gene3D" id="2.60.120.590">
    <property type="entry name" value="Alpha-ketoglutarate-dependent dioxygenase AlkB-like"/>
    <property type="match status" value="1"/>
</dbReference>
<dbReference type="OrthoDB" id="28127at2759"/>
<dbReference type="InterPro" id="IPR037151">
    <property type="entry name" value="AlkB-like_sf"/>
</dbReference>
<evidence type="ECO:0000313" key="1">
    <source>
        <dbReference type="EMBL" id="KAJ1970186.1"/>
    </source>
</evidence>
<evidence type="ECO:0008006" key="3">
    <source>
        <dbReference type="Google" id="ProtNLM"/>
    </source>
</evidence>
<keyword evidence="2" id="KW-1185">Reference proteome</keyword>
<dbReference type="Proteomes" id="UP001150925">
    <property type="component" value="Unassembled WGS sequence"/>
</dbReference>
<name>A0A9W8B0V6_9FUNG</name>
<dbReference type="PANTHER" id="PTHR21052:SF0">
    <property type="entry name" value="ALPHA-KETOGLUTARATE-DEPENDENT DIOXYGENASE ALKB HOMOLOG 7, MITOCHONDRIAL"/>
    <property type="match status" value="1"/>
</dbReference>
<dbReference type="GO" id="GO:0006631">
    <property type="term" value="P:fatty acid metabolic process"/>
    <property type="evidence" value="ECO:0007669"/>
    <property type="project" value="TreeGrafter"/>
</dbReference>
<dbReference type="PANTHER" id="PTHR21052">
    <property type="entry name" value="SPERMATOGENESIS ASSOCIATED 11-RELATED"/>
    <property type="match status" value="1"/>
</dbReference>
<reference evidence="1" key="1">
    <citation type="submission" date="2022-07" db="EMBL/GenBank/DDBJ databases">
        <title>Phylogenomic reconstructions and comparative analyses of Kickxellomycotina fungi.</title>
        <authorList>
            <person name="Reynolds N.K."/>
            <person name="Stajich J.E."/>
            <person name="Barry K."/>
            <person name="Grigoriev I.V."/>
            <person name="Crous P."/>
            <person name="Smith M.E."/>
        </authorList>
    </citation>
    <scope>NUCLEOTIDE SEQUENCE</scope>
    <source>
        <strain evidence="1">RSA 1196</strain>
    </source>
</reference>
<accession>A0A9W8B0V6</accession>
<dbReference type="InterPro" id="IPR032870">
    <property type="entry name" value="ALKBH7-like"/>
</dbReference>
<proteinExistence type="predicted"/>
<dbReference type="EMBL" id="JANBPY010000003">
    <property type="protein sequence ID" value="KAJ1970186.1"/>
    <property type="molecule type" value="Genomic_DNA"/>
</dbReference>
<protein>
    <recommendedName>
        <fullName evidence="3">Alpha-ketoglutarate-dependent dioxygenase AlkB-like domain-containing protein</fullName>
    </recommendedName>
</protein>
<gene>
    <name evidence="1" type="ORF">IWQ62_000095</name>
</gene>
<comment type="caution">
    <text evidence="1">The sequence shown here is derived from an EMBL/GenBank/DDBJ whole genome shotgun (WGS) entry which is preliminary data.</text>
</comment>
<dbReference type="GO" id="GO:0006974">
    <property type="term" value="P:DNA damage response"/>
    <property type="evidence" value="ECO:0007669"/>
    <property type="project" value="InterPro"/>
</dbReference>
<dbReference type="AlphaFoldDB" id="A0A9W8B0V6"/>